<evidence type="ECO:0000313" key="1">
    <source>
        <dbReference type="Proteomes" id="UP000887565"/>
    </source>
</evidence>
<evidence type="ECO:0000313" key="2">
    <source>
        <dbReference type="WBParaSite" id="nRc.2.0.1.t10047-RA"/>
    </source>
</evidence>
<reference evidence="2" key="1">
    <citation type="submission" date="2022-11" db="UniProtKB">
        <authorList>
            <consortium name="WormBaseParasite"/>
        </authorList>
    </citation>
    <scope>IDENTIFICATION</scope>
</reference>
<proteinExistence type="predicted"/>
<keyword evidence="1" id="KW-1185">Reference proteome</keyword>
<dbReference type="Proteomes" id="UP000887565">
    <property type="component" value="Unplaced"/>
</dbReference>
<accession>A0A915I856</accession>
<dbReference type="WBParaSite" id="nRc.2.0.1.t10047-RA">
    <property type="protein sequence ID" value="nRc.2.0.1.t10047-RA"/>
    <property type="gene ID" value="nRc.2.0.1.g10047"/>
</dbReference>
<protein>
    <submittedName>
        <fullName evidence="2">Uncharacterized protein</fullName>
    </submittedName>
</protein>
<sequence>MMLNDKNFLQLDSSIQKTRATLMISWKRMLVENEGNSDHISTLIDCPMKMKKVFDYMMTCYFFGDKLKNRIENSTKQNCKTVPYQLNDKLDYLYSS</sequence>
<organism evidence="1 2">
    <name type="scientific">Romanomermis culicivorax</name>
    <name type="common">Nematode worm</name>
    <dbReference type="NCBI Taxonomy" id="13658"/>
    <lineage>
        <taxon>Eukaryota</taxon>
        <taxon>Metazoa</taxon>
        <taxon>Ecdysozoa</taxon>
        <taxon>Nematoda</taxon>
        <taxon>Enoplea</taxon>
        <taxon>Dorylaimia</taxon>
        <taxon>Mermithida</taxon>
        <taxon>Mermithoidea</taxon>
        <taxon>Mermithidae</taxon>
        <taxon>Romanomermis</taxon>
    </lineage>
</organism>
<name>A0A915I856_ROMCU</name>
<dbReference type="AlphaFoldDB" id="A0A915I856"/>